<evidence type="ECO:0000259" key="2">
    <source>
        <dbReference type="Pfam" id="PF22974"/>
    </source>
</evidence>
<dbReference type="AlphaFoldDB" id="A0AAN6WWG7"/>
<dbReference type="Pfam" id="PF22974">
    <property type="entry name" value="DUF7029"/>
    <property type="match status" value="1"/>
</dbReference>
<protein>
    <submittedName>
        <fullName evidence="4">Uncharacterized protein</fullName>
    </submittedName>
</protein>
<feature type="signal peptide" evidence="1">
    <location>
        <begin position="1"/>
        <end position="18"/>
    </location>
</feature>
<organism evidence="4 5">
    <name type="scientific">Podospora australis</name>
    <dbReference type="NCBI Taxonomy" id="1536484"/>
    <lineage>
        <taxon>Eukaryota</taxon>
        <taxon>Fungi</taxon>
        <taxon>Dikarya</taxon>
        <taxon>Ascomycota</taxon>
        <taxon>Pezizomycotina</taxon>
        <taxon>Sordariomycetes</taxon>
        <taxon>Sordariomycetidae</taxon>
        <taxon>Sordariales</taxon>
        <taxon>Podosporaceae</taxon>
        <taxon>Podospora</taxon>
    </lineage>
</organism>
<dbReference type="InterPro" id="IPR055647">
    <property type="entry name" value="DUF7223"/>
</dbReference>
<evidence type="ECO:0000313" key="5">
    <source>
        <dbReference type="Proteomes" id="UP001302126"/>
    </source>
</evidence>
<evidence type="ECO:0000313" key="4">
    <source>
        <dbReference type="EMBL" id="KAK4188585.1"/>
    </source>
</evidence>
<dbReference type="EMBL" id="MU864386">
    <property type="protein sequence ID" value="KAK4188585.1"/>
    <property type="molecule type" value="Genomic_DNA"/>
</dbReference>
<feature type="chain" id="PRO_5042973490" evidence="1">
    <location>
        <begin position="19"/>
        <end position="495"/>
    </location>
</feature>
<evidence type="ECO:0000256" key="1">
    <source>
        <dbReference type="SAM" id="SignalP"/>
    </source>
</evidence>
<reference evidence="4" key="1">
    <citation type="journal article" date="2023" name="Mol. Phylogenet. Evol.">
        <title>Genome-scale phylogeny and comparative genomics of the fungal order Sordariales.</title>
        <authorList>
            <person name="Hensen N."/>
            <person name="Bonometti L."/>
            <person name="Westerberg I."/>
            <person name="Brannstrom I.O."/>
            <person name="Guillou S."/>
            <person name="Cros-Aarteil S."/>
            <person name="Calhoun S."/>
            <person name="Haridas S."/>
            <person name="Kuo A."/>
            <person name="Mondo S."/>
            <person name="Pangilinan J."/>
            <person name="Riley R."/>
            <person name="LaButti K."/>
            <person name="Andreopoulos B."/>
            <person name="Lipzen A."/>
            <person name="Chen C."/>
            <person name="Yan M."/>
            <person name="Daum C."/>
            <person name="Ng V."/>
            <person name="Clum A."/>
            <person name="Steindorff A."/>
            <person name="Ohm R.A."/>
            <person name="Martin F."/>
            <person name="Silar P."/>
            <person name="Natvig D.O."/>
            <person name="Lalanne C."/>
            <person name="Gautier V."/>
            <person name="Ament-Velasquez S.L."/>
            <person name="Kruys A."/>
            <person name="Hutchinson M.I."/>
            <person name="Powell A.J."/>
            <person name="Barry K."/>
            <person name="Miller A.N."/>
            <person name="Grigoriev I.V."/>
            <person name="Debuchy R."/>
            <person name="Gladieux P."/>
            <person name="Hiltunen Thoren M."/>
            <person name="Johannesson H."/>
        </authorList>
    </citation>
    <scope>NUCLEOTIDE SEQUENCE</scope>
    <source>
        <strain evidence="4">PSN309</strain>
    </source>
</reference>
<gene>
    <name evidence="4" type="ORF">QBC35DRAFT_473426</name>
</gene>
<name>A0AAN6WWG7_9PEZI</name>
<accession>A0AAN6WWG7</accession>
<dbReference type="Pfam" id="PF23865">
    <property type="entry name" value="DUF7223"/>
    <property type="match status" value="1"/>
</dbReference>
<keyword evidence="5" id="KW-1185">Reference proteome</keyword>
<dbReference type="Proteomes" id="UP001302126">
    <property type="component" value="Unassembled WGS sequence"/>
</dbReference>
<sequence length="495" mass="53756">MQLSLLLAMAFGLAPTWAVPVIEPRAGLDKSPAAISPAAFRLPGGPLKVLKPKPLKPGKVDFGLKKNIVLDWDDDDKVTKAKLNANWKDQDDVKVINMADFGTALEKVDCTAPSMALDFKEAGPYKEAKASWAWVDGAAKNNIILFVNHPSCGADKAETPFKVTSIKYDDVKFIATMQVTAIDDLESVIPDGDLTIETLADIQEPIIDARDYEEGDAQELDKRISGSLNPSISLNRNFDNKNILNIGSSSNFVRLDCTDCGTRGKINVKLYAKISWFSVKTSYVEFRAQDVQAWLNLKLQGKGTRTHKGHKVIVPITAYGFSIPKIATLRIAADIGVGWDASVSGEGQITFGATAKLTNPSVWKECFRGCDDTKSGWQITTTPHNPTGKGTLKATLGAHAYITPKAEARIFKSGYEVGVALLAPKFQGSAAMKASSTGGVCAKPKAILGVDVDVKVGLEAYVYAGPNYQSPNWRKTLYANMWTLYDKCFVLQSKP</sequence>
<proteinExistence type="predicted"/>
<keyword evidence="1" id="KW-0732">Signal</keyword>
<dbReference type="InterPro" id="IPR054293">
    <property type="entry name" value="DUF7029"/>
</dbReference>
<evidence type="ECO:0000259" key="3">
    <source>
        <dbReference type="Pfam" id="PF23865"/>
    </source>
</evidence>
<comment type="caution">
    <text evidence="4">The sequence shown here is derived from an EMBL/GenBank/DDBJ whole genome shotgun (WGS) entry which is preliminary data.</text>
</comment>
<reference evidence="4" key="2">
    <citation type="submission" date="2023-05" db="EMBL/GenBank/DDBJ databases">
        <authorList>
            <consortium name="Lawrence Berkeley National Laboratory"/>
            <person name="Steindorff A."/>
            <person name="Hensen N."/>
            <person name="Bonometti L."/>
            <person name="Westerberg I."/>
            <person name="Brannstrom I.O."/>
            <person name="Guillou S."/>
            <person name="Cros-Aarteil S."/>
            <person name="Calhoun S."/>
            <person name="Haridas S."/>
            <person name="Kuo A."/>
            <person name="Mondo S."/>
            <person name="Pangilinan J."/>
            <person name="Riley R."/>
            <person name="Labutti K."/>
            <person name="Andreopoulos B."/>
            <person name="Lipzen A."/>
            <person name="Chen C."/>
            <person name="Yanf M."/>
            <person name="Daum C."/>
            <person name="Ng V."/>
            <person name="Clum A."/>
            <person name="Ohm R."/>
            <person name="Martin F."/>
            <person name="Silar P."/>
            <person name="Natvig D."/>
            <person name="Lalanne C."/>
            <person name="Gautier V."/>
            <person name="Ament-Velasquez S.L."/>
            <person name="Kruys A."/>
            <person name="Hutchinson M.I."/>
            <person name="Powell A.J."/>
            <person name="Barry K."/>
            <person name="Miller A.N."/>
            <person name="Grigoriev I.V."/>
            <person name="Debuchy R."/>
            <person name="Gladieux P."/>
            <person name="Thoren M.H."/>
            <person name="Johannesson H."/>
        </authorList>
    </citation>
    <scope>NUCLEOTIDE SEQUENCE</scope>
    <source>
        <strain evidence="4">PSN309</strain>
    </source>
</reference>
<feature type="domain" description="DUF7223" evidence="3">
    <location>
        <begin position="232"/>
        <end position="489"/>
    </location>
</feature>
<feature type="domain" description="DUF7029" evidence="2">
    <location>
        <begin position="90"/>
        <end position="182"/>
    </location>
</feature>